<keyword evidence="2" id="KW-0648">Protein biosynthesis</keyword>
<proteinExistence type="predicted"/>
<evidence type="ECO:0000313" key="2">
    <source>
        <dbReference type="EMBL" id="HJE51520.1"/>
    </source>
</evidence>
<gene>
    <name evidence="2" type="ORF">K8V15_06025</name>
</gene>
<comment type="caution">
    <text evidence="2">The sequence shown here is derived from an EMBL/GenBank/DDBJ whole genome shotgun (WGS) entry which is preliminary data.</text>
</comment>
<evidence type="ECO:0000313" key="3">
    <source>
        <dbReference type="Proteomes" id="UP000712713"/>
    </source>
</evidence>
<reference evidence="2" key="2">
    <citation type="submission" date="2021-09" db="EMBL/GenBank/DDBJ databases">
        <authorList>
            <person name="Gilroy R."/>
        </authorList>
    </citation>
    <scope>NUCLEOTIDE SEQUENCE</scope>
    <source>
        <strain evidence="2">ChiGjej3B3-7470</strain>
    </source>
</reference>
<feature type="non-terminal residue" evidence="2">
    <location>
        <position position="1"/>
    </location>
</feature>
<dbReference type="EMBL" id="DYZF01000153">
    <property type="protein sequence ID" value="HJE51520.1"/>
    <property type="molecule type" value="Genomic_DNA"/>
</dbReference>
<organism evidence="2 3">
    <name type="scientific">Tessaracoccus flavescens</name>
    <dbReference type="NCBI Taxonomy" id="399497"/>
    <lineage>
        <taxon>Bacteria</taxon>
        <taxon>Bacillati</taxon>
        <taxon>Actinomycetota</taxon>
        <taxon>Actinomycetes</taxon>
        <taxon>Propionibacteriales</taxon>
        <taxon>Propionibacteriaceae</taxon>
        <taxon>Tessaracoccus</taxon>
    </lineage>
</organism>
<evidence type="ECO:0000256" key="1">
    <source>
        <dbReference type="SAM" id="MobiDB-lite"/>
    </source>
</evidence>
<name>A0A921EPW9_9ACTN</name>
<keyword evidence="2" id="KW-0396">Initiation factor</keyword>
<dbReference type="Proteomes" id="UP000712713">
    <property type="component" value="Unassembled WGS sequence"/>
</dbReference>
<dbReference type="AlphaFoldDB" id="A0A921EPW9"/>
<feature type="region of interest" description="Disordered" evidence="1">
    <location>
        <begin position="1"/>
        <end position="87"/>
    </location>
</feature>
<protein>
    <submittedName>
        <fullName evidence="2">Translation initiation factor IF-3</fullName>
    </submittedName>
</protein>
<accession>A0A921EPW9</accession>
<dbReference type="GO" id="GO:0003743">
    <property type="term" value="F:translation initiation factor activity"/>
    <property type="evidence" value="ECO:0007669"/>
    <property type="project" value="UniProtKB-KW"/>
</dbReference>
<feature type="compositionally biased region" description="Basic and acidic residues" evidence="1">
    <location>
        <begin position="28"/>
        <end position="65"/>
    </location>
</feature>
<sequence length="87" mass="9661">DVTEHGYVESAPKQDGRNMLMVLGPTKKKTEAKMDQVADRDRRMAQRKEAQEAERAAEAELRAAHAAEAASKKKRGPADNMDPEIDL</sequence>
<reference evidence="2" key="1">
    <citation type="journal article" date="2021" name="PeerJ">
        <title>Extensive microbial diversity within the chicken gut microbiome revealed by metagenomics and culture.</title>
        <authorList>
            <person name="Gilroy R."/>
            <person name="Ravi A."/>
            <person name="Getino M."/>
            <person name="Pursley I."/>
            <person name="Horton D.L."/>
            <person name="Alikhan N.F."/>
            <person name="Baker D."/>
            <person name="Gharbi K."/>
            <person name="Hall N."/>
            <person name="Watson M."/>
            <person name="Adriaenssens E.M."/>
            <person name="Foster-Nyarko E."/>
            <person name="Jarju S."/>
            <person name="Secka A."/>
            <person name="Antonio M."/>
            <person name="Oren A."/>
            <person name="Chaudhuri R.R."/>
            <person name="La Ragione R."/>
            <person name="Hildebrand F."/>
            <person name="Pallen M.J."/>
        </authorList>
    </citation>
    <scope>NUCLEOTIDE SEQUENCE</scope>
    <source>
        <strain evidence="2">ChiGjej3B3-7470</strain>
    </source>
</reference>
<feature type="compositionally biased region" description="Basic and acidic residues" evidence="1">
    <location>
        <begin position="1"/>
        <end position="16"/>
    </location>
</feature>